<keyword evidence="5" id="KW-1185">Reference proteome</keyword>
<evidence type="ECO:0000313" key="5">
    <source>
        <dbReference type="Proteomes" id="UP000468717"/>
    </source>
</evidence>
<accession>A0A6I1IJ19</accession>
<feature type="chain" id="PRO_5026034608" evidence="2">
    <location>
        <begin position="23"/>
        <end position="218"/>
    </location>
</feature>
<dbReference type="AlphaFoldDB" id="A0A6I1IJ19"/>
<proteinExistence type="predicted"/>
<comment type="caution">
    <text evidence="4">The sequence shown here is derived from an EMBL/GenBank/DDBJ whole genome shotgun (WGS) entry which is preliminary data.</text>
</comment>
<keyword evidence="2" id="KW-0732">Signal</keyword>
<dbReference type="Pfam" id="PF07589">
    <property type="entry name" value="PEP-CTERM"/>
    <property type="match status" value="1"/>
</dbReference>
<protein>
    <submittedName>
        <fullName evidence="4">PEP-CTERM sorting domain-containing protein</fullName>
    </submittedName>
</protein>
<dbReference type="EMBL" id="WFLI01000015">
    <property type="protein sequence ID" value="KAB8064191.1"/>
    <property type="molecule type" value="Genomic_DNA"/>
</dbReference>
<dbReference type="NCBIfam" id="NF038118">
    <property type="entry name" value="PEP_CTERM_CCXG"/>
    <property type="match status" value="1"/>
</dbReference>
<dbReference type="RefSeq" id="WP_152283169.1">
    <property type="nucleotide sequence ID" value="NZ_WFLI01000015.1"/>
</dbReference>
<evidence type="ECO:0000256" key="2">
    <source>
        <dbReference type="SAM" id="SignalP"/>
    </source>
</evidence>
<organism evidence="4 5">
    <name type="scientific">Janthinobacterium violaceinigrum</name>
    <dbReference type="NCBI Taxonomy" id="2654252"/>
    <lineage>
        <taxon>Bacteria</taxon>
        <taxon>Pseudomonadati</taxon>
        <taxon>Pseudomonadota</taxon>
        <taxon>Betaproteobacteria</taxon>
        <taxon>Burkholderiales</taxon>
        <taxon>Oxalobacteraceae</taxon>
        <taxon>Janthinobacterium</taxon>
    </lineage>
</organism>
<keyword evidence="1" id="KW-0472">Membrane</keyword>
<feature type="transmembrane region" description="Helical" evidence="1">
    <location>
        <begin position="193"/>
        <end position="210"/>
    </location>
</feature>
<dbReference type="Proteomes" id="UP000468717">
    <property type="component" value="Unassembled WGS sequence"/>
</dbReference>
<reference evidence="4 5" key="1">
    <citation type="submission" date="2019-10" db="EMBL/GenBank/DDBJ databases">
        <title>Three novel species isolated from a subtropical stream in China.</title>
        <authorList>
            <person name="Lu H."/>
        </authorList>
    </citation>
    <scope>NUCLEOTIDE SEQUENCE [LARGE SCALE GENOMIC DNA]</scope>
    <source>
        <strain evidence="4 5">FT13W</strain>
    </source>
</reference>
<gene>
    <name evidence="4" type="ORF">GCN75_14735</name>
</gene>
<name>A0A6I1IJ19_9BURK</name>
<sequence length="218" mass="22133">MKNLPKIALSLIAVGVFAHANASTITVSTGYSNAGAQASAAAYQSVVNAAVATPGAGYGTTTIASYNNVTNSSLFGSGSNVAFKSVINFGVSAANAGAWSFRSGVDFGNGGALFLDGVALDFKSSDLWWAGNYNSSSQFLAGSSTLSAGNHTLSIFGLEGCCDGGQQVQFKAGNGNFTSFSSTDGLVSAVPEPTTYAMLLIGLGLLGFTARRKQEAKF</sequence>
<evidence type="ECO:0000313" key="4">
    <source>
        <dbReference type="EMBL" id="KAB8064191.1"/>
    </source>
</evidence>
<dbReference type="InterPro" id="IPR013424">
    <property type="entry name" value="Ice-binding_C"/>
</dbReference>
<keyword evidence="1" id="KW-0812">Transmembrane</keyword>
<dbReference type="NCBIfam" id="NF038126">
    <property type="entry name" value="PEP_CTERM_FxDxF"/>
    <property type="match status" value="1"/>
</dbReference>
<evidence type="ECO:0000256" key="1">
    <source>
        <dbReference type="SAM" id="Phobius"/>
    </source>
</evidence>
<dbReference type="NCBIfam" id="TIGR02595">
    <property type="entry name" value="PEP_CTERM"/>
    <property type="match status" value="1"/>
</dbReference>
<keyword evidence="1" id="KW-1133">Transmembrane helix</keyword>
<feature type="signal peptide" evidence="2">
    <location>
        <begin position="1"/>
        <end position="22"/>
    </location>
</feature>
<evidence type="ECO:0000259" key="3">
    <source>
        <dbReference type="Pfam" id="PF07589"/>
    </source>
</evidence>
<feature type="domain" description="Ice-binding protein C-terminal" evidence="3">
    <location>
        <begin position="189"/>
        <end position="213"/>
    </location>
</feature>